<comment type="caution">
    <text evidence="2">The sequence shown here is derived from an EMBL/GenBank/DDBJ whole genome shotgun (WGS) entry which is preliminary data.</text>
</comment>
<gene>
    <name evidence="1" type="ORF">SAMN04515675_0013</name>
    <name evidence="2" type="ORF">SAMN04515675_0068</name>
</gene>
<evidence type="ECO:0000313" key="3">
    <source>
        <dbReference type="Proteomes" id="UP000182179"/>
    </source>
</evidence>
<dbReference type="EMBL" id="FNTS01000001">
    <property type="protein sequence ID" value="SEC63908.1"/>
    <property type="molecule type" value="Genomic_DNA"/>
</dbReference>
<reference evidence="2 3" key="1">
    <citation type="submission" date="2016-10" db="EMBL/GenBank/DDBJ databases">
        <authorList>
            <person name="Varghese N."/>
            <person name="Submissions S."/>
        </authorList>
    </citation>
    <scope>NUCLEOTIDE SEQUENCE [LARGE SCALE GENOMIC DNA]</scope>
    <source>
        <strain evidence="2 3">BS2773</strain>
    </source>
</reference>
<proteinExistence type="predicted"/>
<protein>
    <submittedName>
        <fullName evidence="2">Uncharacterized protein</fullName>
    </submittedName>
</protein>
<keyword evidence="3" id="KW-1185">Reference proteome</keyword>
<evidence type="ECO:0000313" key="1">
    <source>
        <dbReference type="EMBL" id="SEC62180.1"/>
    </source>
</evidence>
<dbReference type="Proteomes" id="UP000182179">
    <property type="component" value="Unassembled WGS sequence"/>
</dbReference>
<accession>A0A1H4U645</accession>
<dbReference type="RefSeq" id="WP_074851296.1">
    <property type="nucleotide sequence ID" value="NZ_FNTS01000001.1"/>
</dbReference>
<sequence>MDKQTPPFPQNPDHGNGTCEQCGKACAVFGPRWCPGCYYVDGVPRDLVARRDSVTRGKSN</sequence>
<dbReference type="EMBL" id="FNTS01000001">
    <property type="protein sequence ID" value="SEC62180.1"/>
    <property type="molecule type" value="Genomic_DNA"/>
</dbReference>
<name>A0A1H4U645_9PSED</name>
<organism evidence="2 3">
    <name type="scientific">Pseudomonas costantinii</name>
    <dbReference type="NCBI Taxonomy" id="168469"/>
    <lineage>
        <taxon>Bacteria</taxon>
        <taxon>Pseudomonadati</taxon>
        <taxon>Pseudomonadota</taxon>
        <taxon>Gammaproteobacteria</taxon>
        <taxon>Pseudomonadales</taxon>
        <taxon>Pseudomonadaceae</taxon>
        <taxon>Pseudomonas</taxon>
    </lineage>
</organism>
<evidence type="ECO:0000313" key="2">
    <source>
        <dbReference type="EMBL" id="SEC63908.1"/>
    </source>
</evidence>